<feature type="transmembrane region" description="Helical" evidence="1">
    <location>
        <begin position="186"/>
        <end position="206"/>
    </location>
</feature>
<dbReference type="PANTHER" id="PTHR40076">
    <property type="entry name" value="MEMBRANE PROTEIN-RELATED"/>
    <property type="match status" value="1"/>
</dbReference>
<keyword evidence="1" id="KW-0472">Membrane</keyword>
<accession>A0A1H9P3H2</accession>
<evidence type="ECO:0000256" key="1">
    <source>
        <dbReference type="SAM" id="Phobius"/>
    </source>
</evidence>
<feature type="transmembrane region" description="Helical" evidence="1">
    <location>
        <begin position="121"/>
        <end position="147"/>
    </location>
</feature>
<sequence>MWTRKELKEKAKKSLSVNYWKTVLVSLILAFLLGSTGSSIAGKSLTEKKDTDNTVNTEYQTENVTDNNSMNFPFRTTEDGKLEFSDGNSSYELSNSPESIPGRIEHVSNIIDSGKFGAGMIIVLILVLVTVVLILIGTAIAIDILILNPMEVGCKRFFTRNLNQKANVSEVAYAFDNNYKTVVKTVFFRDLYTALWSLLLIIPGIVKMYEYRMIPYILADHPELTSKEVFAKSKEMMKGQKWHAFVLDLSFIGWGILSLFTLGLLGTFYVTPYRNMTNAALYEKLEYGRLAIEEN</sequence>
<dbReference type="Proteomes" id="UP000182584">
    <property type="component" value="Unassembled WGS sequence"/>
</dbReference>
<dbReference type="InterPro" id="IPR010380">
    <property type="entry name" value="DUF975"/>
</dbReference>
<proteinExistence type="predicted"/>
<keyword evidence="1" id="KW-1133">Transmembrane helix</keyword>
<dbReference type="RefSeq" id="WP_074754886.1">
    <property type="nucleotide sequence ID" value="NZ_FOGJ01000005.1"/>
</dbReference>
<evidence type="ECO:0000313" key="3">
    <source>
        <dbReference type="Proteomes" id="UP000182584"/>
    </source>
</evidence>
<evidence type="ECO:0000313" key="2">
    <source>
        <dbReference type="EMBL" id="SER42143.1"/>
    </source>
</evidence>
<dbReference type="eggNOG" id="COG5523">
    <property type="taxonomic scope" value="Bacteria"/>
</dbReference>
<dbReference type="EMBL" id="FOGJ01000005">
    <property type="protein sequence ID" value="SER42143.1"/>
    <property type="molecule type" value="Genomic_DNA"/>
</dbReference>
<feature type="transmembrane region" description="Helical" evidence="1">
    <location>
        <begin position="251"/>
        <end position="270"/>
    </location>
</feature>
<organism evidence="2 3">
    <name type="scientific">Butyrivibrio fibrisolvens</name>
    <dbReference type="NCBI Taxonomy" id="831"/>
    <lineage>
        <taxon>Bacteria</taxon>
        <taxon>Bacillati</taxon>
        <taxon>Bacillota</taxon>
        <taxon>Clostridia</taxon>
        <taxon>Lachnospirales</taxon>
        <taxon>Lachnospiraceae</taxon>
        <taxon>Butyrivibrio</taxon>
    </lineage>
</organism>
<protein>
    <recommendedName>
        <fullName evidence="4">DUF975 domain-containing protein</fullName>
    </recommendedName>
</protein>
<keyword evidence="1" id="KW-0812">Transmembrane</keyword>
<dbReference type="PANTHER" id="PTHR40076:SF1">
    <property type="entry name" value="MEMBRANE PROTEIN"/>
    <property type="match status" value="1"/>
</dbReference>
<reference evidence="2 3" key="1">
    <citation type="submission" date="2016-10" db="EMBL/GenBank/DDBJ databases">
        <authorList>
            <person name="de Groot N.N."/>
        </authorList>
    </citation>
    <scope>NUCLEOTIDE SEQUENCE [LARGE SCALE GENOMIC DNA]</scope>
    <source>
        <strain evidence="2 3">AR40</strain>
    </source>
</reference>
<evidence type="ECO:0008006" key="4">
    <source>
        <dbReference type="Google" id="ProtNLM"/>
    </source>
</evidence>
<dbReference type="OrthoDB" id="9784844at2"/>
<dbReference type="Pfam" id="PF06161">
    <property type="entry name" value="DUF975"/>
    <property type="match status" value="1"/>
</dbReference>
<dbReference type="AlphaFoldDB" id="A0A1H9P3H2"/>
<name>A0A1H9P3H2_BUTFI</name>
<gene>
    <name evidence="2" type="ORF">SAMN04487884_105109</name>
</gene>